<dbReference type="GO" id="GO:0046813">
    <property type="term" value="P:receptor-mediated virion attachment to host cell"/>
    <property type="evidence" value="ECO:0007669"/>
    <property type="project" value="TreeGrafter"/>
</dbReference>
<dbReference type="InterPro" id="IPR019734">
    <property type="entry name" value="TPR_rpt"/>
</dbReference>
<keyword evidence="1" id="KW-0677">Repeat</keyword>
<reference evidence="4" key="1">
    <citation type="submission" date="2023-07" db="EMBL/GenBank/DDBJ databases">
        <title>Genomic Encyclopedia of Type Strains, Phase IV (KMG-IV): sequencing the most valuable type-strain genomes for metagenomic binning, comparative biology and taxonomic classification.</title>
        <authorList>
            <person name="Goeker M."/>
        </authorList>
    </citation>
    <scope>NUCLEOTIDE SEQUENCE</scope>
    <source>
        <strain evidence="4">DSM 26174</strain>
    </source>
</reference>
<proteinExistence type="predicted"/>
<dbReference type="Proteomes" id="UP001185092">
    <property type="component" value="Unassembled WGS sequence"/>
</dbReference>
<dbReference type="EMBL" id="JAVDQD010000002">
    <property type="protein sequence ID" value="MDR6239137.1"/>
    <property type="molecule type" value="Genomic_DNA"/>
</dbReference>
<dbReference type="PROSITE" id="PS50005">
    <property type="entry name" value="TPR"/>
    <property type="match status" value="2"/>
</dbReference>
<evidence type="ECO:0000313" key="4">
    <source>
        <dbReference type="EMBL" id="MDR6239137.1"/>
    </source>
</evidence>
<sequence length="247" mass="28159">MRLFWCFLIAICFFSVPSKGQDIHKRSLQNAVAAIQDSSYSNAISMLSAVIKKDSMALDAFRLRGLAYLEKGDSLLALKDYDYVLAEDQEDTIMYSLRAELNFDLEKYTESILDYSKALQLDPIDPDLYRGRGMVYYFLDEFSLALEDFQSAILIESDQASDFFYAGVCQAELGNSFTAYTYFNTSLALDDQAAQAYYHRGVALYEMEFGDKACEDWAIARDLGMVELAEFIKKFCSEQNLKQNNTQ</sequence>
<dbReference type="Pfam" id="PF13432">
    <property type="entry name" value="TPR_16"/>
    <property type="match status" value="1"/>
</dbReference>
<feature type="repeat" description="TPR" evidence="3">
    <location>
        <begin position="92"/>
        <end position="125"/>
    </location>
</feature>
<feature type="repeat" description="TPR" evidence="3">
    <location>
        <begin position="126"/>
        <end position="159"/>
    </location>
</feature>
<evidence type="ECO:0000256" key="2">
    <source>
        <dbReference type="ARBA" id="ARBA00022803"/>
    </source>
</evidence>
<protein>
    <submittedName>
        <fullName evidence="4">Tetratricopeptide (TPR) repeat protein</fullName>
    </submittedName>
</protein>
<dbReference type="InterPro" id="IPR011990">
    <property type="entry name" value="TPR-like_helical_dom_sf"/>
</dbReference>
<dbReference type="AlphaFoldDB" id="A0AAE3XMF3"/>
<dbReference type="RefSeq" id="WP_309938680.1">
    <property type="nucleotide sequence ID" value="NZ_AP025305.1"/>
</dbReference>
<dbReference type="SUPFAM" id="SSF48452">
    <property type="entry name" value="TPR-like"/>
    <property type="match status" value="1"/>
</dbReference>
<dbReference type="PANTHER" id="PTHR44858">
    <property type="entry name" value="TETRATRICOPEPTIDE REPEAT PROTEIN 6"/>
    <property type="match status" value="1"/>
</dbReference>
<organism evidence="4 5">
    <name type="scientific">Aureibacter tunicatorum</name>
    <dbReference type="NCBI Taxonomy" id="866807"/>
    <lineage>
        <taxon>Bacteria</taxon>
        <taxon>Pseudomonadati</taxon>
        <taxon>Bacteroidota</taxon>
        <taxon>Cytophagia</taxon>
        <taxon>Cytophagales</taxon>
        <taxon>Persicobacteraceae</taxon>
        <taxon>Aureibacter</taxon>
    </lineage>
</organism>
<dbReference type="SMART" id="SM00028">
    <property type="entry name" value="TPR"/>
    <property type="match status" value="4"/>
</dbReference>
<keyword evidence="5" id="KW-1185">Reference proteome</keyword>
<dbReference type="Gene3D" id="1.25.40.10">
    <property type="entry name" value="Tetratricopeptide repeat domain"/>
    <property type="match status" value="2"/>
</dbReference>
<name>A0AAE3XMF3_9BACT</name>
<evidence type="ECO:0000313" key="5">
    <source>
        <dbReference type="Proteomes" id="UP001185092"/>
    </source>
</evidence>
<dbReference type="Pfam" id="PF13414">
    <property type="entry name" value="TPR_11"/>
    <property type="match status" value="1"/>
</dbReference>
<dbReference type="InterPro" id="IPR050498">
    <property type="entry name" value="Ycf3"/>
</dbReference>
<dbReference type="GO" id="GO:0009279">
    <property type="term" value="C:cell outer membrane"/>
    <property type="evidence" value="ECO:0007669"/>
    <property type="project" value="TreeGrafter"/>
</dbReference>
<evidence type="ECO:0000256" key="1">
    <source>
        <dbReference type="ARBA" id="ARBA00022737"/>
    </source>
</evidence>
<evidence type="ECO:0000256" key="3">
    <source>
        <dbReference type="PROSITE-ProRule" id="PRU00339"/>
    </source>
</evidence>
<comment type="caution">
    <text evidence="4">The sequence shown here is derived from an EMBL/GenBank/DDBJ whole genome shotgun (WGS) entry which is preliminary data.</text>
</comment>
<keyword evidence="2 3" id="KW-0802">TPR repeat</keyword>
<gene>
    <name evidence="4" type="ORF">HNQ88_002174</name>
</gene>
<dbReference type="PANTHER" id="PTHR44858:SF1">
    <property type="entry name" value="UDP-N-ACETYLGLUCOSAMINE--PEPTIDE N-ACETYLGLUCOSAMINYLTRANSFERASE SPINDLY-RELATED"/>
    <property type="match status" value="1"/>
</dbReference>
<accession>A0AAE3XMF3</accession>